<comment type="caution">
    <text evidence="1">The sequence shown here is derived from an EMBL/GenBank/DDBJ whole genome shotgun (WGS) entry which is preliminary data.</text>
</comment>
<protein>
    <submittedName>
        <fullName evidence="1">Uncharacterized protein</fullName>
    </submittedName>
</protein>
<reference evidence="1 2" key="1">
    <citation type="journal article" date="2018" name="Elife">
        <title>Functional genomics of lipid metabolism in the oleaginous yeast Rhodosporidium toruloides.</title>
        <authorList>
            <person name="Coradetti S.T."/>
            <person name="Pinel D."/>
            <person name="Geiselman G."/>
            <person name="Ito M."/>
            <person name="Mondo S."/>
            <person name="Reilly M.C."/>
            <person name="Cheng Y.F."/>
            <person name="Bauer S."/>
            <person name="Grigoriev I."/>
            <person name="Gladden J.M."/>
            <person name="Simmons B.A."/>
            <person name="Brem R."/>
            <person name="Arkin A.P."/>
            <person name="Skerker J.M."/>
        </authorList>
    </citation>
    <scope>NUCLEOTIDE SEQUENCE [LARGE SCALE GENOMIC DNA]</scope>
    <source>
        <strain evidence="1 2">NBRC 0880</strain>
    </source>
</reference>
<gene>
    <name evidence="1" type="ORF">AAT19DRAFT_10301</name>
</gene>
<dbReference type="EMBL" id="LCTV02000012">
    <property type="protein sequence ID" value="PRQ71443.1"/>
    <property type="molecule type" value="Genomic_DNA"/>
</dbReference>
<dbReference type="Proteomes" id="UP000239560">
    <property type="component" value="Unassembled WGS sequence"/>
</dbReference>
<name>A0A2T0A0E2_RHOTO</name>
<evidence type="ECO:0000313" key="1">
    <source>
        <dbReference type="EMBL" id="PRQ71443.1"/>
    </source>
</evidence>
<dbReference type="AlphaFoldDB" id="A0A2T0A0E2"/>
<evidence type="ECO:0000313" key="2">
    <source>
        <dbReference type="Proteomes" id="UP000239560"/>
    </source>
</evidence>
<organism evidence="1 2">
    <name type="scientific">Rhodotorula toruloides</name>
    <name type="common">Yeast</name>
    <name type="synonym">Rhodosporidium toruloides</name>
    <dbReference type="NCBI Taxonomy" id="5286"/>
    <lineage>
        <taxon>Eukaryota</taxon>
        <taxon>Fungi</taxon>
        <taxon>Dikarya</taxon>
        <taxon>Basidiomycota</taxon>
        <taxon>Pucciniomycotina</taxon>
        <taxon>Microbotryomycetes</taxon>
        <taxon>Sporidiobolales</taxon>
        <taxon>Sporidiobolaceae</taxon>
        <taxon>Rhodotorula</taxon>
    </lineage>
</organism>
<proteinExistence type="predicted"/>
<accession>A0A2T0A0E2</accession>
<sequence length="79" mass="8726">MSPRDLSCEAGTCWKRSSSTLPPHASLFPPAQCRRMLRLPIVEPRGSNSTLQGRKRPSREGCRVCRTACRAKGDEVVGE</sequence>